<dbReference type="SUPFAM" id="SSF52540">
    <property type="entry name" value="P-loop containing nucleoside triphosphate hydrolases"/>
    <property type="match status" value="1"/>
</dbReference>
<dbReference type="AlphaFoldDB" id="A0A9P8Y292"/>
<evidence type="ECO:0000313" key="3">
    <source>
        <dbReference type="Proteomes" id="UP000756346"/>
    </source>
</evidence>
<sequence length="953" mass="107954">MYLETPLARLARLLWGLLGGFRLFRHLRQSPRLVANARIQGSINKDISRYEATAVYTHPDAKVDIILVHGLNGDPQRTWTAKTNGVFWPTDLLPTTLKDARANVLVYGYNADVYSKKHGTSPSDNFIYLHAQTMVTSLTHFRKDELSSRNPIIWVCHSLGGILTKRALLYSNDLKSAQHEEYRSLYVSTYGMVFLGTPHSGSDVAAWGTIIQAMSDAVVPKSIFHSEPVLLKTLKRDNETLQNINNHFLDIYQRFKIIMAHESHMTDLKATKMLIVDPISAGPQLPGVLYFGIEATHSNMCKFDSRNAPGYRTMMTAIRDWVLDAPAVIAVRWRVEDEERFARAQHEIAERMHTWGQSQQALPPPTAFHRQDNQTTSVAEASPQANTPLPALDDSQHQPKSNQAGQLEHESQKSASEDQTSSKGPISVKPALFRPNTHFKGREAELKTLHKMLMDRERRATGTASVLIQSMPGGGKSQMAREYVFRHKRHYPGGIFWIRAKSLEELEEGFWDIARTAHLVETEGLDVQVPDNTIAVINAVRKWFNRRENWLLVLDGVHFDMPSLQSFIPFAKNTSILYTSTEKAIADDYLFDNPKVIALDRLSVQDARELLLEEMGKGQPFNTDDLSRATELVNLMDRLPLMIHVAGSHLKATKEPLANYLRSFQNRPKAGHLQAYLEVRRQLQDRGFVAALNLMYILAFFGQHVPVEMIALGTKALDRSTPVKSRSLDNGRSSLTQTFQILISFALIDRNICQEPSSGGSHSDRSVDMDRENLDVLHLHGIVQAFFVDTLADEKEAHFWLEQSIRVLCRAFDDCETRINDSSVIGLPEDFRRFRLHGSRLLGHLDRFEKRFPELGYWRQVLSARLDLVEGIINELKQRVAESESNAVGNVMLTSVFDRLESLSENDTETPASGIGMTDYFETNEPPIYSFHVNYTKAVVNRFASIIPRCAWD</sequence>
<comment type="caution">
    <text evidence="2">The sequence shown here is derived from an EMBL/GenBank/DDBJ whole genome shotgun (WGS) entry which is preliminary data.</text>
</comment>
<dbReference type="GeneID" id="70188402"/>
<dbReference type="OrthoDB" id="5086500at2759"/>
<dbReference type="SUPFAM" id="SSF53474">
    <property type="entry name" value="alpha/beta-Hydrolases"/>
    <property type="match status" value="1"/>
</dbReference>
<name>A0A9P8Y292_9PEZI</name>
<dbReference type="Gene3D" id="3.40.50.300">
    <property type="entry name" value="P-loop containing nucleotide triphosphate hydrolases"/>
    <property type="match status" value="1"/>
</dbReference>
<dbReference type="PANTHER" id="PTHR48187:SF2">
    <property type="entry name" value="LD21810P"/>
    <property type="match status" value="1"/>
</dbReference>
<dbReference type="PANTHER" id="PTHR48187">
    <property type="entry name" value="LD21810P"/>
    <property type="match status" value="1"/>
</dbReference>
<protein>
    <submittedName>
        <fullName evidence="2">Uncharacterized protein</fullName>
    </submittedName>
</protein>
<proteinExistence type="predicted"/>
<feature type="compositionally biased region" description="Basic and acidic residues" evidence="1">
    <location>
        <begin position="407"/>
        <end position="416"/>
    </location>
</feature>
<evidence type="ECO:0000313" key="2">
    <source>
        <dbReference type="EMBL" id="KAH7029114.1"/>
    </source>
</evidence>
<reference evidence="2" key="1">
    <citation type="journal article" date="2021" name="Nat. Commun.">
        <title>Genetic determinants of endophytism in the Arabidopsis root mycobiome.</title>
        <authorList>
            <person name="Mesny F."/>
            <person name="Miyauchi S."/>
            <person name="Thiergart T."/>
            <person name="Pickel B."/>
            <person name="Atanasova L."/>
            <person name="Karlsson M."/>
            <person name="Huettel B."/>
            <person name="Barry K.W."/>
            <person name="Haridas S."/>
            <person name="Chen C."/>
            <person name="Bauer D."/>
            <person name="Andreopoulos W."/>
            <person name="Pangilinan J."/>
            <person name="LaButti K."/>
            <person name="Riley R."/>
            <person name="Lipzen A."/>
            <person name="Clum A."/>
            <person name="Drula E."/>
            <person name="Henrissat B."/>
            <person name="Kohler A."/>
            <person name="Grigoriev I.V."/>
            <person name="Martin F.M."/>
            <person name="Hacquard S."/>
        </authorList>
    </citation>
    <scope>NUCLEOTIDE SEQUENCE</scope>
    <source>
        <strain evidence="2">MPI-CAGE-CH-0230</strain>
    </source>
</reference>
<dbReference type="EMBL" id="JAGTJQ010000006">
    <property type="protein sequence ID" value="KAH7029114.1"/>
    <property type="molecule type" value="Genomic_DNA"/>
</dbReference>
<organism evidence="2 3">
    <name type="scientific">Microdochium trichocladiopsis</name>
    <dbReference type="NCBI Taxonomy" id="1682393"/>
    <lineage>
        <taxon>Eukaryota</taxon>
        <taxon>Fungi</taxon>
        <taxon>Dikarya</taxon>
        <taxon>Ascomycota</taxon>
        <taxon>Pezizomycotina</taxon>
        <taxon>Sordariomycetes</taxon>
        <taxon>Xylariomycetidae</taxon>
        <taxon>Xylariales</taxon>
        <taxon>Microdochiaceae</taxon>
        <taxon>Microdochium</taxon>
    </lineage>
</organism>
<dbReference type="Gene3D" id="3.40.50.1820">
    <property type="entry name" value="alpha/beta hydrolase"/>
    <property type="match status" value="1"/>
</dbReference>
<dbReference type="InterPro" id="IPR029058">
    <property type="entry name" value="AB_hydrolase_fold"/>
</dbReference>
<gene>
    <name evidence="2" type="ORF">B0I36DRAFT_363701</name>
</gene>
<feature type="region of interest" description="Disordered" evidence="1">
    <location>
        <begin position="354"/>
        <end position="440"/>
    </location>
</feature>
<evidence type="ECO:0000256" key="1">
    <source>
        <dbReference type="SAM" id="MobiDB-lite"/>
    </source>
</evidence>
<dbReference type="InterPro" id="IPR027417">
    <property type="entry name" value="P-loop_NTPase"/>
</dbReference>
<dbReference type="Proteomes" id="UP000756346">
    <property type="component" value="Unassembled WGS sequence"/>
</dbReference>
<keyword evidence="3" id="KW-1185">Reference proteome</keyword>
<dbReference type="RefSeq" id="XP_046011402.1">
    <property type="nucleotide sequence ID" value="XM_046158856.1"/>
</dbReference>
<feature type="compositionally biased region" description="Polar residues" evidence="1">
    <location>
        <begin position="373"/>
        <end position="387"/>
    </location>
</feature>
<accession>A0A9P8Y292</accession>